<keyword evidence="2" id="KW-1185">Reference proteome</keyword>
<evidence type="ECO:0000313" key="2">
    <source>
        <dbReference type="Proteomes" id="UP000703269"/>
    </source>
</evidence>
<reference evidence="1 2" key="1">
    <citation type="submission" date="2021-08" db="EMBL/GenBank/DDBJ databases">
        <title>Draft Genome Sequence of Phanerochaete sordida strain YK-624.</title>
        <authorList>
            <person name="Mori T."/>
            <person name="Dohra H."/>
            <person name="Suzuki T."/>
            <person name="Kawagishi H."/>
            <person name="Hirai H."/>
        </authorList>
    </citation>
    <scope>NUCLEOTIDE SEQUENCE [LARGE SCALE GENOMIC DNA]</scope>
    <source>
        <strain evidence="1 2">YK-624</strain>
    </source>
</reference>
<dbReference type="SUPFAM" id="SSF52047">
    <property type="entry name" value="RNI-like"/>
    <property type="match status" value="1"/>
</dbReference>
<dbReference type="Gene3D" id="3.80.10.10">
    <property type="entry name" value="Ribonuclease Inhibitor"/>
    <property type="match status" value="1"/>
</dbReference>
<protein>
    <submittedName>
        <fullName evidence="1">Uncharacterized protein</fullName>
    </submittedName>
</protein>
<name>A0A9P3GET3_9APHY</name>
<organism evidence="1 2">
    <name type="scientific">Phanerochaete sordida</name>
    <dbReference type="NCBI Taxonomy" id="48140"/>
    <lineage>
        <taxon>Eukaryota</taxon>
        <taxon>Fungi</taxon>
        <taxon>Dikarya</taxon>
        <taxon>Basidiomycota</taxon>
        <taxon>Agaricomycotina</taxon>
        <taxon>Agaricomycetes</taxon>
        <taxon>Polyporales</taxon>
        <taxon>Phanerochaetaceae</taxon>
        <taxon>Phanerochaete</taxon>
    </lineage>
</organism>
<comment type="caution">
    <text evidence="1">The sequence shown here is derived from an EMBL/GenBank/DDBJ whole genome shotgun (WGS) entry which is preliminary data.</text>
</comment>
<dbReference type="EMBL" id="BPQB01000039">
    <property type="protein sequence ID" value="GJE94372.1"/>
    <property type="molecule type" value="Genomic_DNA"/>
</dbReference>
<dbReference type="InterPro" id="IPR032675">
    <property type="entry name" value="LRR_dom_sf"/>
</dbReference>
<proteinExistence type="predicted"/>
<dbReference type="Proteomes" id="UP000703269">
    <property type="component" value="Unassembled WGS sequence"/>
</dbReference>
<evidence type="ECO:0000313" key="1">
    <source>
        <dbReference type="EMBL" id="GJE94372.1"/>
    </source>
</evidence>
<gene>
    <name evidence="1" type="ORF">PsYK624_105410</name>
</gene>
<accession>A0A9P3GET3</accession>
<dbReference type="AlphaFoldDB" id="A0A9P3GET3"/>
<sequence length="380" mass="42165">MSDTPSLPAYIPILLNPGLQSFAIRETDHNIVCAVLGDLFDQCPDLHSLSVDAWNADSLAFIPRFKKLQQLMTLDFRLSSPASTTIMSSLAMSPFLRQLAIHAPSSLAVIPRIPDVPTFPSLVYLSIDVITDVLVVNALLRLVPAQSLATLVISFEDPSELSNTGHMKTLLNTISTFRRLKELKITQSSDTESSIPSWDLDPLLQLTSLEHLFINVPGYSLPRDFFRRRPDSPWPRLKDMGLQNPDMLPPIDILGDFAHYLPNLARLTMPFDAVDDPASPVPLGQSTAPVQLCVDGSPILEPCCPTVAAYIALAYPNASLIYDDDYEGMDVEDERIDHARCWNKVLEMFPVMVAVADAQRTLIRDGKVDMKPERLVSDEN</sequence>